<evidence type="ECO:0000256" key="14">
    <source>
        <dbReference type="ARBA" id="ARBA00023180"/>
    </source>
</evidence>
<dbReference type="PROSITE" id="PS00138">
    <property type="entry name" value="SUBTILASE_SER"/>
    <property type="match status" value="1"/>
</dbReference>
<dbReference type="PROSITE" id="PS51695">
    <property type="entry name" value="SEDOLISIN"/>
    <property type="match status" value="1"/>
</dbReference>
<evidence type="ECO:0000256" key="5">
    <source>
        <dbReference type="ARBA" id="ARBA00022525"/>
    </source>
</evidence>
<feature type="active site" description="Charge relay system" evidence="15">
    <location>
        <position position="371"/>
    </location>
</feature>
<evidence type="ECO:0000256" key="6">
    <source>
        <dbReference type="ARBA" id="ARBA00022670"/>
    </source>
</evidence>
<dbReference type="GO" id="GO:0046872">
    <property type="term" value="F:metal ion binding"/>
    <property type="evidence" value="ECO:0007669"/>
    <property type="project" value="UniProtKB-UniRule"/>
</dbReference>
<sequence length="672" mass="72797">MDPQEMSIRKIFLGRLAFRTPEIGFPTLQGTVHRGMHTDAGHPDYTPDAFLLRDVETNEYKGHNHGSTSPIIILLASCLLGAPFVGASPVKDCPYSVKETIQPPRTWVKHGVPPPDHKIVLRIGLPQPNFGVLEKHLYEVSDPDHERYGQHLSKAEVEELVAPHQESLDSVDEWLATFGITEDQIVRSSAKDWITLRLPVSLVEQMLDTKYHVWKHTETGESMVRTTSYSLPTVLHEHVDVIQPTTMFGRFKKEKSNVFGLTPVQDTEASLGQSITDAASGITVDASCNQTITIKCLQQMYNAVGFTPSAHVGNSIGITGYLEQFANRDDLQSFFKDQRPDAVNSTFEFISVKGGLNNQSAAAAGDEANLDVQFAFGLSFPIPSTFFSTAGRPPFIPDSGETEDSNEPYTEWLDFVLSHENPPLTISTSYGDDEQTVPKAFAERVCAGFAQLGARGVSLMFSSGDGGVGDGDPDPATQSCFTNDGRNRTAFIPGFPASCPFVTAVGGTTHFPETAVTRFFSGGGFSNYFSRPSYQDKDVTGFLKTLPKGTYAGLFNPNGRGIPDVAAQGDLFKIFIGGQAFLIGGTSASSPAFSGFVALLNDVRLKAGRPSLGFLNPFLYKTGFKGLNDITVGHNSGCGTQGFNCTTGWDPVTGLGTPNFGKLKELVLKGPF</sequence>
<evidence type="ECO:0000256" key="8">
    <source>
        <dbReference type="ARBA" id="ARBA00022729"/>
    </source>
</evidence>
<gene>
    <name evidence="17" type="ORF">D9613_004980</name>
</gene>
<dbReference type="GO" id="GO:0004252">
    <property type="term" value="F:serine-type endopeptidase activity"/>
    <property type="evidence" value="ECO:0007669"/>
    <property type="project" value="UniProtKB-UniRule"/>
</dbReference>
<evidence type="ECO:0000256" key="1">
    <source>
        <dbReference type="ARBA" id="ARBA00001910"/>
    </source>
</evidence>
<dbReference type="SMART" id="SM00944">
    <property type="entry name" value="Pro-kuma_activ"/>
    <property type="match status" value="1"/>
</dbReference>
<feature type="binding site" evidence="15">
    <location>
        <position position="650"/>
    </location>
    <ligand>
        <name>Ca(2+)</name>
        <dbReference type="ChEBI" id="CHEBI:29108"/>
    </ligand>
</feature>
<keyword evidence="9 15" id="KW-0378">Hydrolase</keyword>
<accession>A0A8H4VRB8</accession>
<dbReference type="GO" id="GO:0005576">
    <property type="term" value="C:extracellular region"/>
    <property type="evidence" value="ECO:0007669"/>
    <property type="project" value="UniProtKB-SubCell"/>
</dbReference>
<feature type="binding site" evidence="15">
    <location>
        <position position="629"/>
    </location>
    <ligand>
        <name>Ca(2+)</name>
        <dbReference type="ChEBI" id="CHEBI:29108"/>
    </ligand>
</feature>
<evidence type="ECO:0000256" key="4">
    <source>
        <dbReference type="ARBA" id="ARBA00012462"/>
    </source>
</evidence>
<dbReference type="EC" id="3.4.14.10" evidence="4"/>
<name>A0A8H4VRB8_9AGAR</name>
<keyword evidence="12" id="KW-0843">Virulence</keyword>
<dbReference type="Proteomes" id="UP000521872">
    <property type="component" value="Unassembled WGS sequence"/>
</dbReference>
<dbReference type="PANTHER" id="PTHR14218:SF15">
    <property type="entry name" value="TRIPEPTIDYL-PEPTIDASE 1"/>
    <property type="match status" value="1"/>
</dbReference>
<comment type="catalytic activity">
    <reaction evidence="1">
        <text>Release of an N-terminal tripeptide from a polypeptide.</text>
        <dbReference type="EC" id="3.4.14.10"/>
    </reaction>
</comment>
<keyword evidence="10 15" id="KW-0720">Serine protease</keyword>
<dbReference type="FunFam" id="3.40.50.200:FF:000015">
    <property type="entry name" value="Tripeptidyl peptidase A"/>
    <property type="match status" value="1"/>
</dbReference>
<evidence type="ECO:0000256" key="3">
    <source>
        <dbReference type="ARBA" id="ARBA00004239"/>
    </source>
</evidence>
<dbReference type="InterPro" id="IPR030400">
    <property type="entry name" value="Sedolisin_dom"/>
</dbReference>
<evidence type="ECO:0000256" key="10">
    <source>
        <dbReference type="ARBA" id="ARBA00022825"/>
    </source>
</evidence>
<comment type="caution">
    <text evidence="17">The sequence shown here is derived from an EMBL/GenBank/DDBJ whole genome shotgun (WGS) entry which is preliminary data.</text>
</comment>
<evidence type="ECO:0000256" key="12">
    <source>
        <dbReference type="ARBA" id="ARBA00023026"/>
    </source>
</evidence>
<dbReference type="InterPro" id="IPR036852">
    <property type="entry name" value="Peptidase_S8/S53_dom_sf"/>
</dbReference>
<organism evidence="17 18">
    <name type="scientific">Agrocybe pediades</name>
    <dbReference type="NCBI Taxonomy" id="84607"/>
    <lineage>
        <taxon>Eukaryota</taxon>
        <taxon>Fungi</taxon>
        <taxon>Dikarya</taxon>
        <taxon>Basidiomycota</taxon>
        <taxon>Agaricomycotina</taxon>
        <taxon>Agaricomycetes</taxon>
        <taxon>Agaricomycetidae</taxon>
        <taxon>Agaricales</taxon>
        <taxon>Agaricineae</taxon>
        <taxon>Strophariaceae</taxon>
        <taxon>Agrocybe</taxon>
    </lineage>
</organism>
<dbReference type="Gene3D" id="3.40.50.200">
    <property type="entry name" value="Peptidase S8/S53 domain"/>
    <property type="match status" value="1"/>
</dbReference>
<comment type="function">
    <text evidence="2">Secreted tripeptidyl-peptidase which degrades proteins at acidic pHs and is involved in virulence.</text>
</comment>
<reference evidence="17 18" key="1">
    <citation type="submission" date="2019-12" db="EMBL/GenBank/DDBJ databases">
        <authorList>
            <person name="Floudas D."/>
            <person name="Bentzer J."/>
            <person name="Ahren D."/>
            <person name="Johansson T."/>
            <person name="Persson P."/>
            <person name="Tunlid A."/>
        </authorList>
    </citation>
    <scope>NUCLEOTIDE SEQUENCE [LARGE SCALE GENOMIC DNA]</scope>
    <source>
        <strain evidence="17 18">CBS 102.39</strain>
    </source>
</reference>
<comment type="subcellular location">
    <subcellularLocation>
        <location evidence="3">Secreted</location>
        <location evidence="3">Extracellular space</location>
    </subcellularLocation>
</comment>
<keyword evidence="11 15" id="KW-0106">Calcium</keyword>
<proteinExistence type="predicted"/>
<evidence type="ECO:0000313" key="17">
    <source>
        <dbReference type="EMBL" id="KAF4619558.1"/>
    </source>
</evidence>
<dbReference type="InterPro" id="IPR050819">
    <property type="entry name" value="Tripeptidyl-peptidase_I"/>
</dbReference>
<dbReference type="PANTHER" id="PTHR14218">
    <property type="entry name" value="PROTEASE S8 TRIPEPTIDYL PEPTIDASE I CLN2"/>
    <property type="match status" value="1"/>
</dbReference>
<comment type="cofactor">
    <cofactor evidence="15">
        <name>Ca(2+)</name>
        <dbReference type="ChEBI" id="CHEBI:29108"/>
    </cofactor>
    <text evidence="15">Binds 1 Ca(2+) ion per subunit.</text>
</comment>
<feature type="binding site" evidence="15">
    <location>
        <position position="630"/>
    </location>
    <ligand>
        <name>Ca(2+)</name>
        <dbReference type="ChEBI" id="CHEBI:29108"/>
    </ligand>
</feature>
<dbReference type="CDD" id="cd11377">
    <property type="entry name" value="Pro-peptidase_S53"/>
    <property type="match status" value="1"/>
</dbReference>
<evidence type="ECO:0000256" key="13">
    <source>
        <dbReference type="ARBA" id="ARBA00023145"/>
    </source>
</evidence>
<keyword evidence="6 15" id="KW-0645">Protease</keyword>
<dbReference type="InterPro" id="IPR015366">
    <property type="entry name" value="S53_propep"/>
</dbReference>
<dbReference type="SUPFAM" id="SSF52743">
    <property type="entry name" value="Subtilisin-like"/>
    <property type="match status" value="1"/>
</dbReference>
<evidence type="ECO:0000256" key="11">
    <source>
        <dbReference type="ARBA" id="ARBA00022837"/>
    </source>
</evidence>
<keyword evidence="5" id="KW-0964">Secreted</keyword>
<evidence type="ECO:0000256" key="7">
    <source>
        <dbReference type="ARBA" id="ARBA00022723"/>
    </source>
</evidence>
<keyword evidence="13" id="KW-0865">Zymogen</keyword>
<keyword evidence="14" id="KW-0325">Glycoprotein</keyword>
<dbReference type="GO" id="GO:0006508">
    <property type="term" value="P:proteolysis"/>
    <property type="evidence" value="ECO:0007669"/>
    <property type="project" value="UniProtKB-KW"/>
</dbReference>
<keyword evidence="18" id="KW-1185">Reference proteome</keyword>
<evidence type="ECO:0000256" key="9">
    <source>
        <dbReference type="ARBA" id="ARBA00022801"/>
    </source>
</evidence>
<evidence type="ECO:0000256" key="15">
    <source>
        <dbReference type="PROSITE-ProRule" id="PRU01032"/>
    </source>
</evidence>
<evidence type="ECO:0000313" key="18">
    <source>
        <dbReference type="Proteomes" id="UP000521872"/>
    </source>
</evidence>
<feature type="binding site" evidence="15">
    <location>
        <position position="648"/>
    </location>
    <ligand>
        <name>Ca(2+)</name>
        <dbReference type="ChEBI" id="CHEBI:29108"/>
    </ligand>
</feature>
<dbReference type="GO" id="GO:0008240">
    <property type="term" value="F:tripeptidyl-peptidase activity"/>
    <property type="evidence" value="ECO:0007669"/>
    <property type="project" value="UniProtKB-EC"/>
</dbReference>
<keyword evidence="7 15" id="KW-0479">Metal-binding</keyword>
<feature type="active site" description="Charge relay system" evidence="15">
    <location>
        <position position="587"/>
    </location>
</feature>
<dbReference type="SUPFAM" id="SSF54897">
    <property type="entry name" value="Protease propeptides/inhibitors"/>
    <property type="match status" value="1"/>
</dbReference>
<feature type="active site" description="Charge relay system" evidence="15">
    <location>
        <position position="367"/>
    </location>
</feature>
<keyword evidence="8" id="KW-0732">Signal</keyword>
<dbReference type="AlphaFoldDB" id="A0A8H4VRB8"/>
<protein>
    <recommendedName>
        <fullName evidence="4">tripeptidyl-peptidase II</fullName>
        <ecNumber evidence="4">3.4.14.10</ecNumber>
    </recommendedName>
</protein>
<dbReference type="Pfam" id="PF09286">
    <property type="entry name" value="Pro-kuma_activ"/>
    <property type="match status" value="1"/>
</dbReference>
<feature type="domain" description="Peptidase S53" evidence="16">
    <location>
        <begin position="291"/>
        <end position="670"/>
    </location>
</feature>
<evidence type="ECO:0000259" key="16">
    <source>
        <dbReference type="PROSITE" id="PS51695"/>
    </source>
</evidence>
<evidence type="ECO:0000256" key="2">
    <source>
        <dbReference type="ARBA" id="ARBA00002451"/>
    </source>
</evidence>
<dbReference type="EMBL" id="JAACJL010000016">
    <property type="protein sequence ID" value="KAF4619558.1"/>
    <property type="molecule type" value="Genomic_DNA"/>
</dbReference>
<dbReference type="InterPro" id="IPR023828">
    <property type="entry name" value="Peptidase_S8_Ser-AS"/>
</dbReference>
<dbReference type="CDD" id="cd04056">
    <property type="entry name" value="Peptidases_S53"/>
    <property type="match status" value="1"/>
</dbReference>